<dbReference type="Proteomes" id="UP001150062">
    <property type="component" value="Unassembled WGS sequence"/>
</dbReference>
<dbReference type="EMBL" id="JAOAOG010000114">
    <property type="protein sequence ID" value="KAJ6248407.1"/>
    <property type="molecule type" value="Genomic_DNA"/>
</dbReference>
<evidence type="ECO:0000313" key="2">
    <source>
        <dbReference type="EMBL" id="KAJ6248407.1"/>
    </source>
</evidence>
<evidence type="ECO:0000256" key="1">
    <source>
        <dbReference type="SAM" id="SignalP"/>
    </source>
</evidence>
<feature type="chain" id="PRO_5045907959" description="C-type lectin domain-containing protein" evidence="1">
    <location>
        <begin position="21"/>
        <end position="513"/>
    </location>
</feature>
<proteinExistence type="predicted"/>
<evidence type="ECO:0000313" key="3">
    <source>
        <dbReference type="Proteomes" id="UP001150062"/>
    </source>
</evidence>
<evidence type="ECO:0008006" key="4">
    <source>
        <dbReference type="Google" id="ProtNLM"/>
    </source>
</evidence>
<sequence>MSNNLLILIIFCNVLVLVFSKEASGCYWKGNMPGPGGSGDCPTIGPDTPKECPVTPSYSDLGSDLWRCPVTNRSDPMSCASPDESTCTAGTGSNPLCPDMSAKQSGCCCAKTGCHVTPKFNWILSACQGKGCGNYGYTPDTQKYKDRGSQLVVNYAAAYQWSDKYQMWIIDKDSSFNTDGKYPSFDTAKPNGGLPEASAWMAPQPGSAAAWDWGYYPAGVEGLSPPGILFVLSTEKSWNFAWYMLNQVTLDRGPLVPYPSDQCSQTNDNCWASGNAGEIDFLETPWTVNAGAADGYRRLFSTQWNQIGRCFPGTMGSTCNSDGGWFNDQACTNNYFLGSDPDNPNPQPYIYAAVVDKIGTFIYRFPGDNSTIWPGLTRTTAECTLRPRPAFRPPNQGPPCDDKNPYCAIFIPNCQADKWGGPSQFNTQGGANQGCRVNGKQGWCSSWWQQFANTDQWLWPKNDRKSVVQFQKPIPAVEMPWNYKMEANKVDWENNPIYDPGCCINNKGRCPSV</sequence>
<name>A0ABQ8YUY0_9EUKA</name>
<gene>
    <name evidence="2" type="ORF">M0813_17745</name>
</gene>
<reference evidence="2" key="1">
    <citation type="submission" date="2022-08" db="EMBL/GenBank/DDBJ databases">
        <title>Novel sulfate-reducing endosymbionts in the free-living metamonad Anaeramoeba.</title>
        <authorList>
            <person name="Jerlstrom-Hultqvist J."/>
            <person name="Cepicka I."/>
            <person name="Gallot-Lavallee L."/>
            <person name="Salas-Leiva D."/>
            <person name="Curtis B.A."/>
            <person name="Zahonova K."/>
            <person name="Pipaliya S."/>
            <person name="Dacks J."/>
            <person name="Roger A.J."/>
        </authorList>
    </citation>
    <scope>NUCLEOTIDE SEQUENCE</scope>
    <source>
        <strain evidence="2">Schooner1</strain>
    </source>
</reference>
<accession>A0ABQ8YUY0</accession>
<keyword evidence="3" id="KW-1185">Reference proteome</keyword>
<organism evidence="2 3">
    <name type="scientific">Anaeramoeba flamelloides</name>
    <dbReference type="NCBI Taxonomy" id="1746091"/>
    <lineage>
        <taxon>Eukaryota</taxon>
        <taxon>Metamonada</taxon>
        <taxon>Anaeramoebidae</taxon>
        <taxon>Anaeramoeba</taxon>
    </lineage>
</organism>
<comment type="caution">
    <text evidence="2">The sequence shown here is derived from an EMBL/GenBank/DDBJ whole genome shotgun (WGS) entry which is preliminary data.</text>
</comment>
<feature type="signal peptide" evidence="1">
    <location>
        <begin position="1"/>
        <end position="20"/>
    </location>
</feature>
<keyword evidence="1" id="KW-0732">Signal</keyword>
<protein>
    <recommendedName>
        <fullName evidence="4">C-type lectin domain-containing protein</fullName>
    </recommendedName>
</protein>